<reference evidence="1 2" key="1">
    <citation type="journal article" date="2015" name="Nature">
        <title>rRNA introns, odd ribosomes, and small enigmatic genomes across a large radiation of phyla.</title>
        <authorList>
            <person name="Brown C.T."/>
            <person name="Hug L.A."/>
            <person name="Thomas B.C."/>
            <person name="Sharon I."/>
            <person name="Castelle C.J."/>
            <person name="Singh A."/>
            <person name="Wilkins M.J."/>
            <person name="Williams K.H."/>
            <person name="Banfield J.F."/>
        </authorList>
    </citation>
    <scope>NUCLEOTIDE SEQUENCE [LARGE SCALE GENOMIC DNA]</scope>
</reference>
<gene>
    <name evidence="1" type="ORF">UR61_C0065G0001</name>
</gene>
<name>A0A0G0DKZ0_9BACT</name>
<evidence type="ECO:0000313" key="1">
    <source>
        <dbReference type="EMBL" id="KKP63775.1"/>
    </source>
</evidence>
<organism evidence="1 2">
    <name type="scientific">candidate division WS6 bacterium GW2011_GWE1_34_7</name>
    <dbReference type="NCBI Taxonomy" id="1619093"/>
    <lineage>
        <taxon>Bacteria</taxon>
        <taxon>Candidatus Dojkabacteria</taxon>
    </lineage>
</organism>
<dbReference type="EMBL" id="LBPV01000065">
    <property type="protein sequence ID" value="KKP63775.1"/>
    <property type="molecule type" value="Genomic_DNA"/>
</dbReference>
<sequence length="130" mass="15490">MKIYELNNDINKFKWFGRIHSNDTKYDYEFDILFEMRGQSIIKNWKPIEINAIVESKEDALLLIGDYPKFDEPLISEDALDILLPFMKKYIELLDIKILGEKLKCNYYLLNVLNILDCLDLNKSMIRIHI</sequence>
<evidence type="ECO:0000313" key="2">
    <source>
        <dbReference type="Proteomes" id="UP000033866"/>
    </source>
</evidence>
<dbReference type="AlphaFoldDB" id="A0A0G0DKZ0"/>
<proteinExistence type="predicted"/>
<protein>
    <submittedName>
        <fullName evidence="1">Uncharacterized protein</fullName>
    </submittedName>
</protein>
<comment type="caution">
    <text evidence="1">The sequence shown here is derived from an EMBL/GenBank/DDBJ whole genome shotgun (WGS) entry which is preliminary data.</text>
</comment>
<accession>A0A0G0DKZ0</accession>
<dbReference type="Proteomes" id="UP000033866">
    <property type="component" value="Unassembled WGS sequence"/>
</dbReference>